<feature type="signal peptide" evidence="1">
    <location>
        <begin position="1"/>
        <end position="22"/>
    </location>
</feature>
<protein>
    <submittedName>
        <fullName evidence="2">Uncharacterized protein</fullName>
    </submittedName>
</protein>
<evidence type="ECO:0000313" key="2">
    <source>
        <dbReference type="EMBL" id="GFY28705.1"/>
    </source>
</evidence>
<comment type="caution">
    <text evidence="2">The sequence shown here is derived from an EMBL/GenBank/DDBJ whole genome shotgun (WGS) entry which is preliminary data.</text>
</comment>
<evidence type="ECO:0000313" key="3">
    <source>
        <dbReference type="Proteomes" id="UP000887159"/>
    </source>
</evidence>
<name>A0A8X6W5Z0_TRICX</name>
<feature type="chain" id="PRO_5036501161" evidence="1">
    <location>
        <begin position="23"/>
        <end position="103"/>
    </location>
</feature>
<evidence type="ECO:0000256" key="1">
    <source>
        <dbReference type="SAM" id="SignalP"/>
    </source>
</evidence>
<dbReference type="EMBL" id="BMAU01021386">
    <property type="protein sequence ID" value="GFY28705.1"/>
    <property type="molecule type" value="Genomic_DNA"/>
</dbReference>
<gene>
    <name evidence="2" type="ORF">TNCV_3440721</name>
</gene>
<accession>A0A8X6W5Z0</accession>
<keyword evidence="3" id="KW-1185">Reference proteome</keyword>
<reference evidence="2" key="1">
    <citation type="submission" date="2020-08" db="EMBL/GenBank/DDBJ databases">
        <title>Multicomponent nature underlies the extraordinary mechanical properties of spider dragline silk.</title>
        <authorList>
            <person name="Kono N."/>
            <person name="Nakamura H."/>
            <person name="Mori M."/>
            <person name="Yoshida Y."/>
            <person name="Ohtoshi R."/>
            <person name="Malay A.D."/>
            <person name="Moran D.A.P."/>
            <person name="Tomita M."/>
            <person name="Numata K."/>
            <person name="Arakawa K."/>
        </authorList>
    </citation>
    <scope>NUCLEOTIDE SEQUENCE</scope>
</reference>
<proteinExistence type="predicted"/>
<sequence>MTLKKIIVAALIMCICIQDTESVECTPNFCKTRQCKSVTCGPHQLLRRRADVCGCCDVCIELLEMGMPCISFRGPPATAQCGKYLVCMHRRCVPMYRTNKNGR</sequence>
<organism evidence="2 3">
    <name type="scientific">Trichonephila clavipes</name>
    <name type="common">Golden silk orbweaver</name>
    <name type="synonym">Nephila clavipes</name>
    <dbReference type="NCBI Taxonomy" id="2585209"/>
    <lineage>
        <taxon>Eukaryota</taxon>
        <taxon>Metazoa</taxon>
        <taxon>Ecdysozoa</taxon>
        <taxon>Arthropoda</taxon>
        <taxon>Chelicerata</taxon>
        <taxon>Arachnida</taxon>
        <taxon>Araneae</taxon>
        <taxon>Araneomorphae</taxon>
        <taxon>Entelegynae</taxon>
        <taxon>Araneoidea</taxon>
        <taxon>Nephilidae</taxon>
        <taxon>Trichonephila</taxon>
    </lineage>
</organism>
<dbReference type="AlphaFoldDB" id="A0A8X6W5Z0"/>
<keyword evidence="1" id="KW-0732">Signal</keyword>
<dbReference type="Proteomes" id="UP000887159">
    <property type="component" value="Unassembled WGS sequence"/>
</dbReference>